<feature type="region of interest" description="Disordered" evidence="1">
    <location>
        <begin position="23"/>
        <end position="47"/>
    </location>
</feature>
<evidence type="ECO:0000313" key="4">
    <source>
        <dbReference type="Proteomes" id="UP000682733"/>
    </source>
</evidence>
<name>A0A8S2YLE7_9BILA</name>
<comment type="caution">
    <text evidence="3">The sequence shown here is derived from an EMBL/GenBank/DDBJ whole genome shotgun (WGS) entry which is preliminary data.</text>
</comment>
<feature type="non-terminal residue" evidence="3">
    <location>
        <position position="1"/>
    </location>
</feature>
<gene>
    <name evidence="2" type="ORF">OVA965_LOCUS45934</name>
    <name evidence="3" type="ORF">TMI583_LOCUS49947</name>
</gene>
<dbReference type="AlphaFoldDB" id="A0A8S2YLE7"/>
<protein>
    <submittedName>
        <fullName evidence="3">Uncharacterized protein</fullName>
    </submittedName>
</protein>
<reference evidence="3" key="1">
    <citation type="submission" date="2021-02" db="EMBL/GenBank/DDBJ databases">
        <authorList>
            <person name="Nowell W R."/>
        </authorList>
    </citation>
    <scope>NUCLEOTIDE SEQUENCE</scope>
</reference>
<dbReference type="Proteomes" id="UP000677228">
    <property type="component" value="Unassembled WGS sequence"/>
</dbReference>
<evidence type="ECO:0000313" key="3">
    <source>
        <dbReference type="EMBL" id="CAF4562001.1"/>
    </source>
</evidence>
<dbReference type="EMBL" id="CAJOBA010114042">
    <property type="protein sequence ID" value="CAF4562001.1"/>
    <property type="molecule type" value="Genomic_DNA"/>
</dbReference>
<organism evidence="3 4">
    <name type="scientific">Didymodactylos carnosus</name>
    <dbReference type="NCBI Taxonomy" id="1234261"/>
    <lineage>
        <taxon>Eukaryota</taxon>
        <taxon>Metazoa</taxon>
        <taxon>Spiralia</taxon>
        <taxon>Gnathifera</taxon>
        <taxon>Rotifera</taxon>
        <taxon>Eurotatoria</taxon>
        <taxon>Bdelloidea</taxon>
        <taxon>Philodinida</taxon>
        <taxon>Philodinidae</taxon>
        <taxon>Didymodactylos</taxon>
    </lineage>
</organism>
<sequence>RPDIPASKLRLWTAGITNLNGIRKQSSQQTKTVVPNNSTTSNGSGYQVNQSILSY</sequence>
<accession>A0A8S2YLE7</accession>
<evidence type="ECO:0000256" key="1">
    <source>
        <dbReference type="SAM" id="MobiDB-lite"/>
    </source>
</evidence>
<evidence type="ECO:0000313" key="2">
    <source>
        <dbReference type="EMBL" id="CAF1677131.1"/>
    </source>
</evidence>
<dbReference type="EMBL" id="CAJNOK010077639">
    <property type="protein sequence ID" value="CAF1677131.1"/>
    <property type="molecule type" value="Genomic_DNA"/>
</dbReference>
<proteinExistence type="predicted"/>
<dbReference type="Proteomes" id="UP000682733">
    <property type="component" value="Unassembled WGS sequence"/>
</dbReference>